<gene>
    <name evidence="4" type="ORF">AT274_09050</name>
</gene>
<feature type="signal peptide" evidence="2">
    <location>
        <begin position="1"/>
        <end position="21"/>
    </location>
</feature>
<dbReference type="PATRIC" id="fig|1396.432.peg.5642"/>
<dbReference type="InterPro" id="IPR029050">
    <property type="entry name" value="Immunoprotect_excell_Ig-like"/>
</dbReference>
<evidence type="ECO:0000256" key="2">
    <source>
        <dbReference type="SAM" id="SignalP"/>
    </source>
</evidence>
<dbReference type="EMBL" id="LOMT01000110">
    <property type="protein sequence ID" value="KXX92405.1"/>
    <property type="molecule type" value="Genomic_DNA"/>
</dbReference>
<comment type="caution">
    <text evidence="4">The sequence shown here is derived from an EMBL/GenBank/DDBJ whole genome shotgun (WGS) entry which is preliminary data.</text>
</comment>
<evidence type="ECO:0000313" key="4">
    <source>
        <dbReference type="EMBL" id="KXX92405.1"/>
    </source>
</evidence>
<feature type="chain" id="PRO_5030021710" description="DUF4352 domain-containing protein" evidence="2">
    <location>
        <begin position="22"/>
        <end position="170"/>
    </location>
</feature>
<dbReference type="RefSeq" id="WP_017560637.1">
    <property type="nucleotide sequence ID" value="NZ_JARPVK010000008.1"/>
</dbReference>
<accession>A0A150B203</accession>
<evidence type="ECO:0000313" key="5">
    <source>
        <dbReference type="Proteomes" id="UP000075591"/>
    </source>
</evidence>
<organism evidence="4 5">
    <name type="scientific">Bacillus cereus</name>
    <dbReference type="NCBI Taxonomy" id="1396"/>
    <lineage>
        <taxon>Bacteria</taxon>
        <taxon>Bacillati</taxon>
        <taxon>Bacillota</taxon>
        <taxon>Bacilli</taxon>
        <taxon>Bacillales</taxon>
        <taxon>Bacillaceae</taxon>
        <taxon>Bacillus</taxon>
        <taxon>Bacillus cereus group</taxon>
    </lineage>
</organism>
<evidence type="ECO:0000256" key="1">
    <source>
        <dbReference type="ARBA" id="ARBA00022729"/>
    </source>
</evidence>
<keyword evidence="1 2" id="KW-0732">Signal</keyword>
<dbReference type="AlphaFoldDB" id="A0A150B203"/>
<name>A0A150B203_BACCE</name>
<evidence type="ECO:0000259" key="3">
    <source>
        <dbReference type="Pfam" id="PF11611"/>
    </source>
</evidence>
<dbReference type="Gene3D" id="2.60.40.1240">
    <property type="match status" value="1"/>
</dbReference>
<dbReference type="PROSITE" id="PS51257">
    <property type="entry name" value="PROKAR_LIPOPROTEIN"/>
    <property type="match status" value="1"/>
</dbReference>
<reference evidence="4 5" key="1">
    <citation type="submission" date="2015-12" db="EMBL/GenBank/DDBJ databases">
        <title>Bacillus cereus Group isolate.</title>
        <authorList>
            <person name="Kovac J."/>
        </authorList>
    </citation>
    <scope>NUCLEOTIDE SEQUENCE [LARGE SCALE GENOMIC DNA]</scope>
    <source>
        <strain evidence="4 5">FSL W8-0275</strain>
    </source>
</reference>
<protein>
    <recommendedName>
        <fullName evidence="3">DUF4352 domain-containing protein</fullName>
    </recommendedName>
</protein>
<dbReference type="Pfam" id="PF11611">
    <property type="entry name" value="DUF4352"/>
    <property type="match status" value="1"/>
</dbReference>
<dbReference type="InterPro" id="IPR029051">
    <property type="entry name" value="DUF4352"/>
</dbReference>
<sequence length="170" mass="18821">MKKFVAIVAGILLTAGLTACGDTEVKEVKKDGSAKQEQKKEESNKIFAIGDTFEVNGLQLTFTSANFVEPNEYTAPEKGKVLEIQFSAKNNGKKEMYFGAEELKLADGTGNQFKEYFGMDNGFMNENIAAGNKITGKMYYDVAEADKYIGTYKPSFTLDEKSVKIDFQVK</sequence>
<dbReference type="Proteomes" id="UP000075591">
    <property type="component" value="Unassembled WGS sequence"/>
</dbReference>
<feature type="domain" description="DUF4352" evidence="3">
    <location>
        <begin position="48"/>
        <end position="158"/>
    </location>
</feature>
<proteinExistence type="predicted"/>